<dbReference type="PANTHER" id="PTHR30388:SF4">
    <property type="entry name" value="MOLYBDENUM COFACTOR INSERTION CHAPERONE PAOD"/>
    <property type="match status" value="1"/>
</dbReference>
<accession>A0A7Y0DYR9</accession>
<evidence type="ECO:0000313" key="2">
    <source>
        <dbReference type="EMBL" id="NMM44055.1"/>
    </source>
</evidence>
<proteinExistence type="predicted"/>
<dbReference type="AlphaFoldDB" id="A0A7Y0DYR9"/>
<evidence type="ECO:0000313" key="3">
    <source>
        <dbReference type="Proteomes" id="UP000539372"/>
    </source>
</evidence>
<protein>
    <submittedName>
        <fullName evidence="2">XdhC/CoxF family protein</fullName>
    </submittedName>
</protein>
<dbReference type="Pfam" id="PF13478">
    <property type="entry name" value="XdhC_C"/>
    <property type="match status" value="1"/>
</dbReference>
<dbReference type="PANTHER" id="PTHR30388">
    <property type="entry name" value="ALDEHYDE OXIDOREDUCTASE MOLYBDENUM COFACTOR ASSEMBLY PROTEIN"/>
    <property type="match status" value="1"/>
</dbReference>
<keyword evidence="3" id="KW-1185">Reference proteome</keyword>
<comment type="caution">
    <text evidence="2">The sequence shown here is derived from an EMBL/GenBank/DDBJ whole genome shotgun (WGS) entry which is preliminary data.</text>
</comment>
<reference evidence="2 3" key="1">
    <citation type="submission" date="2020-04" db="EMBL/GenBank/DDBJ databases">
        <title>Rhodospirillaceae bacterium KN72 isolated from deep sea.</title>
        <authorList>
            <person name="Zhang D.-C."/>
        </authorList>
    </citation>
    <scope>NUCLEOTIDE SEQUENCE [LARGE SCALE GENOMIC DNA]</scope>
    <source>
        <strain evidence="2 3">KN72</strain>
    </source>
</reference>
<sequence length="230" mass="23844">MKRAFLERLEAARQAKQPTVVATRLSDGAQALIVDGDVVAGDLAVTPAIADAAQTALRRDKSGTEDGVFLQIFNPPLRLIIVGAVHIAQVLAPMATLSGYGVTVIDPRGAWASAERFPDIAVIQDWPEEAMQSLAPDRRTAVVALTHDPKLDDPALAVALATDAFYVGALGSKKTAAARAVRLKDSGVSDGAIARIDGPIGMNIGAVSPAEIAVAILAKITLTLRGPKGG</sequence>
<dbReference type="Gene3D" id="3.40.50.720">
    <property type="entry name" value="NAD(P)-binding Rossmann-like Domain"/>
    <property type="match status" value="1"/>
</dbReference>
<name>A0A7Y0DYR9_9PROT</name>
<organism evidence="2 3">
    <name type="scientific">Pacificispira spongiicola</name>
    <dbReference type="NCBI Taxonomy" id="2729598"/>
    <lineage>
        <taxon>Bacteria</taxon>
        <taxon>Pseudomonadati</taxon>
        <taxon>Pseudomonadota</taxon>
        <taxon>Alphaproteobacteria</taxon>
        <taxon>Rhodospirillales</taxon>
        <taxon>Rhodospirillaceae</taxon>
        <taxon>Pacificispira</taxon>
    </lineage>
</organism>
<dbReference type="RefSeq" id="WP_169624364.1">
    <property type="nucleotide sequence ID" value="NZ_JABBNT010000002.1"/>
</dbReference>
<evidence type="ECO:0000259" key="1">
    <source>
        <dbReference type="Pfam" id="PF13478"/>
    </source>
</evidence>
<feature type="domain" description="XdhC Rossmann" evidence="1">
    <location>
        <begin position="79"/>
        <end position="220"/>
    </location>
</feature>
<dbReference type="InterPro" id="IPR052698">
    <property type="entry name" value="MoCofactor_Util/Proc"/>
</dbReference>
<gene>
    <name evidence="2" type="ORF">HH303_06175</name>
</gene>
<dbReference type="Proteomes" id="UP000539372">
    <property type="component" value="Unassembled WGS sequence"/>
</dbReference>
<dbReference type="InterPro" id="IPR027051">
    <property type="entry name" value="XdhC_Rossmann_dom"/>
</dbReference>
<dbReference type="EMBL" id="JABBNT010000002">
    <property type="protein sequence ID" value="NMM44055.1"/>
    <property type="molecule type" value="Genomic_DNA"/>
</dbReference>